<evidence type="ECO:0000313" key="3">
    <source>
        <dbReference type="Proteomes" id="UP000240261"/>
    </source>
</evidence>
<dbReference type="EMBL" id="MG962368">
    <property type="protein sequence ID" value="AVO25263.1"/>
    <property type="molecule type" value="Genomic_DNA"/>
</dbReference>
<evidence type="ECO:0000256" key="1">
    <source>
        <dbReference type="SAM" id="MobiDB-lite"/>
    </source>
</evidence>
<dbReference type="Proteomes" id="UP000240261">
    <property type="component" value="Segment"/>
</dbReference>
<sequence length="188" mass="22365">MLQLQVVIKDEFNEETNEFIEEKWLLRLEHSLVSLSKWESEFEKPFLSAEEKSSEEIFSYIQMMDLDKETPPEVFLKLSADDYRAINDHIHGKKTATWFNKKATKGVNRQTVTSELIYYWITSYEIPWEAQHWHLNRLFTLIEVFNEERKAEDSKSKSKNVNRKSADSVAAERRALNEKRKREMQTNG</sequence>
<protein>
    <submittedName>
        <fullName evidence="2">Uncharacterized protein</fullName>
    </submittedName>
</protein>
<evidence type="ECO:0000313" key="2">
    <source>
        <dbReference type="EMBL" id="AVO25263.1"/>
    </source>
</evidence>
<gene>
    <name evidence="2" type="primary">23</name>
    <name evidence="2" type="ORF">PBI_GRAVY_23</name>
</gene>
<name>A0A2P1JY55_9CAUD</name>
<feature type="region of interest" description="Disordered" evidence="1">
    <location>
        <begin position="149"/>
        <end position="188"/>
    </location>
</feature>
<feature type="compositionally biased region" description="Basic and acidic residues" evidence="1">
    <location>
        <begin position="164"/>
        <end position="188"/>
    </location>
</feature>
<reference evidence="2 3" key="1">
    <citation type="submission" date="2018-02" db="EMBL/GenBank/DDBJ databases">
        <authorList>
            <person name="Aull H.G."/>
            <person name="Garlena R.A."/>
            <person name="Russell D.A."/>
            <person name="Pop W.H."/>
            <person name="Jacobs-Sera D."/>
            <person name="Hatfull G.F."/>
        </authorList>
    </citation>
    <scope>NUCLEOTIDE SEQUENCE [LARGE SCALE GENOMIC DNA]</scope>
</reference>
<proteinExistence type="predicted"/>
<accession>A0A2P1JY55</accession>
<organism evidence="2 3">
    <name type="scientific">Gordonia phage Gravy</name>
    <dbReference type="NCBI Taxonomy" id="2094133"/>
    <lineage>
        <taxon>Viruses</taxon>
        <taxon>Duplodnaviria</taxon>
        <taxon>Heunggongvirae</taxon>
        <taxon>Uroviricota</taxon>
        <taxon>Caudoviricetes</taxon>
        <taxon>Deejayvirinae</taxon>
        <taxon>Tanisvirus</taxon>
        <taxon>Tanisvirus tanis</taxon>
    </lineage>
</organism>